<dbReference type="InterPro" id="IPR036903">
    <property type="entry name" value="Nup98_auto-Pept-S59_dom_sf"/>
</dbReference>
<dbReference type="InterPro" id="IPR037665">
    <property type="entry name" value="Nucleoporin_S59-like"/>
</dbReference>
<keyword evidence="9" id="KW-0539">Nucleus</keyword>
<evidence type="ECO:0000256" key="8">
    <source>
        <dbReference type="ARBA" id="ARBA00023132"/>
    </source>
</evidence>
<dbReference type="GO" id="GO:0008139">
    <property type="term" value="F:nuclear localization sequence binding"/>
    <property type="evidence" value="ECO:0007669"/>
    <property type="project" value="TreeGrafter"/>
</dbReference>
<evidence type="ECO:0000313" key="13">
    <source>
        <dbReference type="Proteomes" id="UP000006352"/>
    </source>
</evidence>
<keyword evidence="4" id="KW-0677">Repeat</keyword>
<feature type="domain" description="Peptidase S59" evidence="11">
    <location>
        <begin position="386"/>
        <end position="531"/>
    </location>
</feature>
<keyword evidence="6" id="KW-0653">Protein transport</keyword>
<reference evidence="12 13" key="1">
    <citation type="journal article" date="2012" name="Appl. Environ. Microbiol.">
        <title>Short-read sequencing for genomic analysis of the brown rot fungus Fibroporia radiculosa.</title>
        <authorList>
            <person name="Tang J.D."/>
            <person name="Perkins A.D."/>
            <person name="Sonstegard T.S."/>
            <person name="Schroeder S.G."/>
            <person name="Burgess S.C."/>
            <person name="Diehl S.V."/>
        </authorList>
    </citation>
    <scope>NUCLEOTIDE SEQUENCE [LARGE SCALE GENOMIC DNA]</scope>
    <source>
        <strain evidence="12 13">TFFH 294</strain>
    </source>
</reference>
<dbReference type="InterPro" id="IPR007230">
    <property type="entry name" value="Nup98_auto-Pept-S59_dom"/>
</dbReference>
<evidence type="ECO:0000256" key="5">
    <source>
        <dbReference type="ARBA" id="ARBA00022816"/>
    </source>
</evidence>
<dbReference type="RefSeq" id="XP_012182633.1">
    <property type="nucleotide sequence ID" value="XM_012327243.1"/>
</dbReference>
<dbReference type="PROSITE" id="PS51434">
    <property type="entry name" value="NUP_C"/>
    <property type="match status" value="1"/>
</dbReference>
<keyword evidence="3" id="KW-0813">Transport</keyword>
<dbReference type="Proteomes" id="UP000006352">
    <property type="component" value="Unassembled WGS sequence"/>
</dbReference>
<dbReference type="GO" id="GO:0017056">
    <property type="term" value="F:structural constituent of nuclear pore"/>
    <property type="evidence" value="ECO:0007669"/>
    <property type="project" value="InterPro"/>
</dbReference>
<dbReference type="OrthoDB" id="3797628at2759"/>
<feature type="region of interest" description="Disordered" evidence="10">
    <location>
        <begin position="263"/>
        <end position="284"/>
    </location>
</feature>
<protein>
    <recommendedName>
        <fullName evidence="11">Peptidase S59 domain-containing protein</fullName>
    </recommendedName>
</protein>
<proteinExistence type="inferred from homology"/>
<evidence type="ECO:0000256" key="1">
    <source>
        <dbReference type="ARBA" id="ARBA00004567"/>
    </source>
</evidence>
<keyword evidence="7" id="KW-0811">Translocation</keyword>
<dbReference type="Gene3D" id="3.30.1610.10">
    <property type="entry name" value="Peptidase S59, nucleoporin"/>
    <property type="match status" value="1"/>
</dbReference>
<feature type="region of interest" description="Disordered" evidence="10">
    <location>
        <begin position="55"/>
        <end position="101"/>
    </location>
</feature>
<evidence type="ECO:0000256" key="4">
    <source>
        <dbReference type="ARBA" id="ARBA00022737"/>
    </source>
</evidence>
<dbReference type="Pfam" id="PF04096">
    <property type="entry name" value="Nucleoporin2"/>
    <property type="match status" value="1"/>
</dbReference>
<dbReference type="GO" id="GO:0034398">
    <property type="term" value="P:telomere tethering at nuclear periphery"/>
    <property type="evidence" value="ECO:0007669"/>
    <property type="project" value="TreeGrafter"/>
</dbReference>
<dbReference type="PANTHER" id="PTHR23198">
    <property type="entry name" value="NUCLEOPORIN"/>
    <property type="match status" value="1"/>
</dbReference>
<dbReference type="EMBL" id="HE797111">
    <property type="protein sequence ID" value="CCM03350.1"/>
    <property type="molecule type" value="Genomic_DNA"/>
</dbReference>
<accession>J4GR34</accession>
<dbReference type="GO" id="GO:0003723">
    <property type="term" value="F:RNA binding"/>
    <property type="evidence" value="ECO:0007669"/>
    <property type="project" value="TreeGrafter"/>
</dbReference>
<keyword evidence="13" id="KW-1185">Reference proteome</keyword>
<dbReference type="STRING" id="599839.J4GR34"/>
<dbReference type="GO" id="GO:0051028">
    <property type="term" value="P:mRNA transport"/>
    <property type="evidence" value="ECO:0007669"/>
    <property type="project" value="UniProtKB-KW"/>
</dbReference>
<dbReference type="GeneID" id="24098261"/>
<dbReference type="PANTHER" id="PTHR23198:SF6">
    <property type="entry name" value="NUCLEAR PORE COMPLEX PROTEIN NUP98-NUP96"/>
    <property type="match status" value="1"/>
</dbReference>
<comment type="subcellular location">
    <subcellularLocation>
        <location evidence="1">Nucleus</location>
        <location evidence="1">Nuclear pore complex</location>
    </subcellularLocation>
</comment>
<dbReference type="InParanoid" id="J4GR34"/>
<feature type="region of interest" description="Disordered" evidence="10">
    <location>
        <begin position="323"/>
        <end position="386"/>
    </location>
</feature>
<evidence type="ECO:0000256" key="10">
    <source>
        <dbReference type="SAM" id="MobiDB-lite"/>
    </source>
</evidence>
<dbReference type="GO" id="GO:0000973">
    <property type="term" value="P:post-transcriptional tethering of RNA polymerase II gene DNA at nuclear periphery"/>
    <property type="evidence" value="ECO:0007669"/>
    <property type="project" value="TreeGrafter"/>
</dbReference>
<evidence type="ECO:0000256" key="9">
    <source>
        <dbReference type="ARBA" id="ARBA00023242"/>
    </source>
</evidence>
<name>J4GR34_9APHY</name>
<dbReference type="GO" id="GO:0044614">
    <property type="term" value="C:nuclear pore cytoplasmic filaments"/>
    <property type="evidence" value="ECO:0007669"/>
    <property type="project" value="TreeGrafter"/>
</dbReference>
<sequence length="531" mass="55428">MCSILVSVFGNQPAQQPVGGSLFGTGGSLFGNTQGQQQQPAQQANQQGAFSLFGGAKPAVSTTQPTGSLFGGGTFGQQAQNMTSTQPSSIFGAPLGQQQSTQSGTGLFGGGSLFGKPTATPLGSTQSQSSGGGLFGNTLGASTNAMNASSLGQNAQTPLTASIAQPIATSLPIFSMLPPGPRAVNLEQSPKKKPGYFVDVPTRSPVPQLGLSYAPASTKLRGFGSTSVAPGAGTNGSGSIFGGPSKPNALSLSKATNGKSMLGPEAFLTGGGPSPTLGSGNRKSVKKLVLDRKVEPSDLFGKSGVQGSKVTFSPALSVAAREREAAAAATRSSPALQPPESPSPASHAARSLNRFSAHSTHSVLGTSTHQEQSSPAKEKASAELQEGDYWMKPDLETLKKTGHEELMSLKGLVVGRQGYGQITFLDPVDLTNVPKLAGLLGELVRFDDKECSVYPEYDDAEKPPSGSGLNVRAKIELIRCWALDKATREPIKDEKHPHAVRHLKRLKNMKHTHFENYDIEEGKWTFTVDHF</sequence>
<evidence type="ECO:0000313" key="12">
    <source>
        <dbReference type="EMBL" id="CCM03350.1"/>
    </source>
</evidence>
<dbReference type="GO" id="GO:0006606">
    <property type="term" value="P:protein import into nucleus"/>
    <property type="evidence" value="ECO:0007669"/>
    <property type="project" value="TreeGrafter"/>
</dbReference>
<keyword evidence="8" id="KW-0906">Nuclear pore complex</keyword>
<dbReference type="FunFam" id="3.30.1610.10:FF:000003">
    <property type="entry name" value="Nucleoporin SONB, putative"/>
    <property type="match status" value="1"/>
</dbReference>
<dbReference type="AlphaFoldDB" id="J4GR34"/>
<feature type="compositionally biased region" description="Polar residues" evidence="10">
    <location>
        <begin position="76"/>
        <end position="89"/>
    </location>
</feature>
<evidence type="ECO:0000256" key="2">
    <source>
        <dbReference type="ARBA" id="ARBA00008926"/>
    </source>
</evidence>
<organism evidence="12 13">
    <name type="scientific">Fibroporia radiculosa</name>
    <dbReference type="NCBI Taxonomy" id="599839"/>
    <lineage>
        <taxon>Eukaryota</taxon>
        <taxon>Fungi</taxon>
        <taxon>Dikarya</taxon>
        <taxon>Basidiomycota</taxon>
        <taxon>Agaricomycotina</taxon>
        <taxon>Agaricomycetes</taxon>
        <taxon>Polyporales</taxon>
        <taxon>Fibroporiaceae</taxon>
        <taxon>Fibroporia</taxon>
    </lineage>
</organism>
<feature type="compositionally biased region" description="Polar residues" evidence="10">
    <location>
        <begin position="353"/>
        <end position="375"/>
    </location>
</feature>
<gene>
    <name evidence="12" type="ORF">FIBRA_05479</name>
</gene>
<keyword evidence="5" id="KW-0509">mRNA transport</keyword>
<evidence type="ECO:0000259" key="11">
    <source>
        <dbReference type="PROSITE" id="PS51434"/>
    </source>
</evidence>
<dbReference type="SUPFAM" id="SSF82215">
    <property type="entry name" value="C-terminal autoproteolytic domain of nucleoporin nup98"/>
    <property type="match status" value="1"/>
</dbReference>
<evidence type="ECO:0000256" key="7">
    <source>
        <dbReference type="ARBA" id="ARBA00023010"/>
    </source>
</evidence>
<evidence type="ECO:0000256" key="3">
    <source>
        <dbReference type="ARBA" id="ARBA00022448"/>
    </source>
</evidence>
<dbReference type="GO" id="GO:0006405">
    <property type="term" value="P:RNA export from nucleus"/>
    <property type="evidence" value="ECO:0007669"/>
    <property type="project" value="TreeGrafter"/>
</dbReference>
<evidence type="ECO:0000256" key="6">
    <source>
        <dbReference type="ARBA" id="ARBA00022927"/>
    </source>
</evidence>
<comment type="similarity">
    <text evidence="2">Belongs to the nucleoporin GLFG family.</text>
</comment>
<dbReference type="HOGENOM" id="CLU_012204_0_0_1"/>